<reference evidence="1" key="2">
    <citation type="journal article" date="2015" name="Fish Shellfish Immunol.">
        <title>Early steps in the European eel (Anguilla anguilla)-Vibrio vulnificus interaction in the gills: Role of the RtxA13 toxin.</title>
        <authorList>
            <person name="Callol A."/>
            <person name="Pajuelo D."/>
            <person name="Ebbesson L."/>
            <person name="Teles M."/>
            <person name="MacKenzie S."/>
            <person name="Amaro C."/>
        </authorList>
    </citation>
    <scope>NUCLEOTIDE SEQUENCE</scope>
</reference>
<protein>
    <submittedName>
        <fullName evidence="1">Uncharacterized protein</fullName>
    </submittedName>
</protein>
<name>A0A0E9PU76_ANGAN</name>
<dbReference type="EMBL" id="GBXM01100386">
    <property type="protein sequence ID" value="JAH08191.1"/>
    <property type="molecule type" value="Transcribed_RNA"/>
</dbReference>
<dbReference type="AlphaFoldDB" id="A0A0E9PU76"/>
<evidence type="ECO:0000313" key="1">
    <source>
        <dbReference type="EMBL" id="JAH08191.1"/>
    </source>
</evidence>
<reference evidence="1" key="1">
    <citation type="submission" date="2014-11" db="EMBL/GenBank/DDBJ databases">
        <authorList>
            <person name="Amaro Gonzalez C."/>
        </authorList>
    </citation>
    <scope>NUCLEOTIDE SEQUENCE</scope>
</reference>
<accession>A0A0E9PU76</accession>
<sequence>MIPCLHLTISDSSVWLDDSITLAQWPAVTDSIKVFGLTRAYFLFPGLELQQGHFHLPLGHKYRTLVVLLVLFMGTHPPN</sequence>
<proteinExistence type="predicted"/>
<organism evidence="1">
    <name type="scientific">Anguilla anguilla</name>
    <name type="common">European freshwater eel</name>
    <name type="synonym">Muraena anguilla</name>
    <dbReference type="NCBI Taxonomy" id="7936"/>
    <lineage>
        <taxon>Eukaryota</taxon>
        <taxon>Metazoa</taxon>
        <taxon>Chordata</taxon>
        <taxon>Craniata</taxon>
        <taxon>Vertebrata</taxon>
        <taxon>Euteleostomi</taxon>
        <taxon>Actinopterygii</taxon>
        <taxon>Neopterygii</taxon>
        <taxon>Teleostei</taxon>
        <taxon>Anguilliformes</taxon>
        <taxon>Anguillidae</taxon>
        <taxon>Anguilla</taxon>
    </lineage>
</organism>